<sequence>MGQNSFHEPAKAGTIAPFFIKALVLGDTFADICATLRCSDATNCPTSAPSPRRPCWPS</sequence>
<reference evidence="1 2" key="1">
    <citation type="journal article" date="2002" name="Environ. Microbiol.">
        <title>Complete genome sequence and comparative analysis of the metabolically versatile Pseudomonas putida KT2440.</title>
        <authorList>
            <person name="Nelson K.E."/>
            <person name="Weinel C."/>
            <person name="Paulsen I.T."/>
            <person name="Dodson R.J."/>
            <person name="Hilbert H."/>
            <person name="Martins dos Santos V.A."/>
            <person name="Fouts D.E."/>
            <person name="Gill S.R."/>
            <person name="Pop M."/>
            <person name="Holmes M."/>
            <person name="Brinkac L."/>
            <person name="Beanan M."/>
            <person name="DeBoy R.T."/>
            <person name="Daugherty S."/>
            <person name="Kolonay J."/>
            <person name="Madupu R."/>
            <person name="Nelson W."/>
            <person name="White O."/>
            <person name="Peterson J."/>
            <person name="Khouri H."/>
            <person name="Hance I."/>
            <person name="Chris Lee P."/>
            <person name="Holtzapple E."/>
            <person name="Scanlan D."/>
            <person name="Tran K."/>
            <person name="Moazzez A."/>
            <person name="Utterback T."/>
            <person name="Rizzo M."/>
            <person name="Lee K."/>
            <person name="Kosack D."/>
            <person name="Moestl D."/>
            <person name="Wedler H."/>
            <person name="Lauber J."/>
            <person name="Stjepandic D."/>
            <person name="Hoheisel J."/>
            <person name="Straetz M."/>
            <person name="Heim S."/>
            <person name="Kiewitz C."/>
            <person name="Eisen J.A."/>
            <person name="Timmis K.N."/>
            <person name="Dusterhoft A."/>
            <person name="Tummler B."/>
            <person name="Fraser C.M."/>
        </authorList>
    </citation>
    <scope>NUCLEOTIDE SEQUENCE [LARGE SCALE GENOMIC DNA]</scope>
    <source>
        <strain evidence="2">ATCC 47054 / DSM 6125 / CFBP 8728 / NCIMB 11950 / KT2440</strain>
    </source>
</reference>
<accession>A0A140FVY2</accession>
<organism evidence="1 2">
    <name type="scientific">Pseudomonas putida (strain ATCC 47054 / DSM 6125 / CFBP 8728 / NCIMB 11950 / KT2440)</name>
    <dbReference type="NCBI Taxonomy" id="160488"/>
    <lineage>
        <taxon>Bacteria</taxon>
        <taxon>Pseudomonadati</taxon>
        <taxon>Pseudomonadota</taxon>
        <taxon>Gammaproteobacteria</taxon>
        <taxon>Pseudomonadales</taxon>
        <taxon>Pseudomonadaceae</taxon>
        <taxon>Pseudomonas</taxon>
    </lineage>
</organism>
<dbReference type="AlphaFoldDB" id="A0A140FVY2"/>
<dbReference type="BioCyc" id="PPUT160488:G1G01-311-MONOMER"/>
<dbReference type="EMBL" id="AE015451">
    <property type="protein sequence ID" value="AMM02765.1"/>
    <property type="molecule type" value="Genomic_DNA"/>
</dbReference>
<protein>
    <submittedName>
        <fullName evidence="1">Uncharacterized protein</fullName>
    </submittedName>
</protein>
<evidence type="ECO:0000313" key="2">
    <source>
        <dbReference type="Proteomes" id="UP000000556"/>
    </source>
</evidence>
<keyword evidence="2" id="KW-1185">Reference proteome</keyword>
<proteinExistence type="predicted"/>
<dbReference type="STRING" id="160488.PP_5438"/>
<reference evidence="1 2" key="2">
    <citation type="journal article" date="2016" name="Environ. Microbiol.">
        <title>The revisited genome of Pseudomonas putida KT2440 enlightens its value as a robust metabolic chassis.</title>
        <authorList>
            <person name="Belda E."/>
            <person name="van Heck R.G."/>
            <person name="Lopez-Sanchez M.J."/>
            <person name="Cruveiller S."/>
            <person name="Barbe V."/>
            <person name="Fraser C."/>
            <person name="Klenk H.P."/>
            <person name="Petersen J."/>
            <person name="Morgat A."/>
            <person name="Nikel P.I."/>
            <person name="Vallenet D."/>
            <person name="Rouy Z."/>
            <person name="Sekowska A."/>
            <person name="Martins Dos Santos V.A."/>
            <person name="de Lorenzo V."/>
            <person name="Danchin A."/>
            <person name="Medigue C."/>
        </authorList>
    </citation>
    <scope>NUCLEOTIDE SEQUENCE [LARGE SCALE GENOMIC DNA]</scope>
    <source>
        <strain evidence="2">ATCC 47054 / DSM 6125 / CFBP 8728 / NCIMB 11950 / KT2440</strain>
    </source>
</reference>
<evidence type="ECO:0000313" key="1">
    <source>
        <dbReference type="EMBL" id="AMM02765.1"/>
    </source>
</evidence>
<gene>
    <name evidence="1" type="ordered locus">PP_5438</name>
</gene>
<name>A0A140FVY2_PSEPK</name>
<dbReference type="Proteomes" id="UP000000556">
    <property type="component" value="Chromosome"/>
</dbReference>
<dbReference type="KEGG" id="ppu:PP_5438"/>